<comment type="subcellular location">
    <subcellularLocation>
        <location evidence="1">Midbody</location>
    </subcellularLocation>
</comment>
<evidence type="ECO:0000256" key="3">
    <source>
        <dbReference type="ARBA" id="ARBA00023054"/>
    </source>
</evidence>
<gene>
    <name evidence="7" type="ORF">Zmor_003489</name>
</gene>
<comment type="caution">
    <text evidence="7">The sequence shown here is derived from an EMBL/GenBank/DDBJ whole genome shotgun (WGS) entry which is preliminary data.</text>
</comment>
<dbReference type="Pfam" id="PF06244">
    <property type="entry name" value="Ccdc124"/>
    <property type="match status" value="1"/>
</dbReference>
<protein>
    <recommendedName>
        <fullName evidence="6">HMG box domain-containing protein</fullName>
    </recommendedName>
</protein>
<feature type="compositionally biased region" description="Basic and acidic residues" evidence="5">
    <location>
        <begin position="52"/>
        <end position="74"/>
    </location>
</feature>
<dbReference type="InterPro" id="IPR010422">
    <property type="entry name" value="Ccdc124/Oxs1"/>
</dbReference>
<proteinExistence type="inferred from homology"/>
<evidence type="ECO:0000313" key="8">
    <source>
        <dbReference type="Proteomes" id="UP001168821"/>
    </source>
</evidence>
<evidence type="ECO:0000259" key="6">
    <source>
        <dbReference type="PROSITE" id="PS50118"/>
    </source>
</evidence>
<feature type="compositionally biased region" description="Basic and acidic residues" evidence="5">
    <location>
        <begin position="22"/>
        <end position="33"/>
    </location>
</feature>
<sequence length="206" mass="24042">MPKKFSTENPKAVAARERKKTAKEAESSKKQQQQEEAYWADNDKLIKKKQQRKEDQDKKREQQLAKKAENKMLLEQEMSTLKPGKANPPSKITRAQINNMANVKKDAEKKEKIVTHLDEPLVENINRLEIEGEEARTVTEAIGILSSKPEDVDKHPERRMKAAYTAFENRRLEELKIENPNLRLSQLKQMIFKEWQKSPENPINKQ</sequence>
<dbReference type="AlphaFoldDB" id="A0AA38HLL0"/>
<evidence type="ECO:0000256" key="2">
    <source>
        <dbReference type="ARBA" id="ARBA00008296"/>
    </source>
</evidence>
<dbReference type="EMBL" id="JALNTZ010000010">
    <property type="protein sequence ID" value="KAJ3640173.1"/>
    <property type="molecule type" value="Genomic_DNA"/>
</dbReference>
<evidence type="ECO:0000256" key="5">
    <source>
        <dbReference type="SAM" id="MobiDB-lite"/>
    </source>
</evidence>
<name>A0AA38HLL0_9CUCU</name>
<accession>A0AA38HLL0</accession>
<comment type="similarity">
    <text evidence="2">Belongs to the CCDC124 family.</text>
</comment>
<dbReference type="PANTHER" id="PTHR21680">
    <property type="entry name" value="COILED-COIL DOMAIN-CONTAINING PROTEIN 124"/>
    <property type="match status" value="1"/>
</dbReference>
<keyword evidence="8" id="KW-1185">Reference proteome</keyword>
<dbReference type="GO" id="GO:0003713">
    <property type="term" value="F:transcription coactivator activity"/>
    <property type="evidence" value="ECO:0007669"/>
    <property type="project" value="TreeGrafter"/>
</dbReference>
<dbReference type="InterPro" id="IPR009071">
    <property type="entry name" value="HMG_box_dom"/>
</dbReference>
<feature type="region of interest" description="Disordered" evidence="5">
    <location>
        <begin position="1"/>
        <end position="92"/>
    </location>
</feature>
<evidence type="ECO:0000256" key="1">
    <source>
        <dbReference type="ARBA" id="ARBA00004214"/>
    </source>
</evidence>
<keyword evidence="3" id="KW-0175">Coiled coil</keyword>
<keyword evidence="4" id="KW-0539">Nucleus</keyword>
<evidence type="ECO:0000313" key="7">
    <source>
        <dbReference type="EMBL" id="KAJ3640173.1"/>
    </source>
</evidence>
<dbReference type="GO" id="GO:0006366">
    <property type="term" value="P:transcription by RNA polymerase II"/>
    <property type="evidence" value="ECO:0007669"/>
    <property type="project" value="TreeGrafter"/>
</dbReference>
<reference evidence="7" key="1">
    <citation type="journal article" date="2023" name="G3 (Bethesda)">
        <title>Whole genome assemblies of Zophobas morio and Tenebrio molitor.</title>
        <authorList>
            <person name="Kaur S."/>
            <person name="Stinson S.A."/>
            <person name="diCenzo G.C."/>
        </authorList>
    </citation>
    <scope>NUCLEOTIDE SEQUENCE</scope>
    <source>
        <strain evidence="7">QUZm001</strain>
    </source>
</reference>
<evidence type="ECO:0000256" key="4">
    <source>
        <dbReference type="PROSITE-ProRule" id="PRU00267"/>
    </source>
</evidence>
<dbReference type="PROSITE" id="PS50118">
    <property type="entry name" value="HMG_BOX_2"/>
    <property type="match status" value="1"/>
</dbReference>
<dbReference type="GO" id="GO:0005634">
    <property type="term" value="C:nucleus"/>
    <property type="evidence" value="ECO:0007669"/>
    <property type="project" value="UniProtKB-UniRule"/>
</dbReference>
<organism evidence="7 8">
    <name type="scientific">Zophobas morio</name>
    <dbReference type="NCBI Taxonomy" id="2755281"/>
    <lineage>
        <taxon>Eukaryota</taxon>
        <taxon>Metazoa</taxon>
        <taxon>Ecdysozoa</taxon>
        <taxon>Arthropoda</taxon>
        <taxon>Hexapoda</taxon>
        <taxon>Insecta</taxon>
        <taxon>Pterygota</taxon>
        <taxon>Neoptera</taxon>
        <taxon>Endopterygota</taxon>
        <taxon>Coleoptera</taxon>
        <taxon>Polyphaga</taxon>
        <taxon>Cucujiformia</taxon>
        <taxon>Tenebrionidae</taxon>
        <taxon>Zophobas</taxon>
    </lineage>
</organism>
<dbReference type="GO" id="GO:0003677">
    <property type="term" value="F:DNA binding"/>
    <property type="evidence" value="ECO:0007669"/>
    <property type="project" value="UniProtKB-UniRule"/>
</dbReference>
<keyword evidence="4" id="KW-0238">DNA-binding</keyword>
<dbReference type="GO" id="GO:0030496">
    <property type="term" value="C:midbody"/>
    <property type="evidence" value="ECO:0007669"/>
    <property type="project" value="UniProtKB-SubCell"/>
</dbReference>
<feature type="DNA-binding region" description="HMG box" evidence="4">
    <location>
        <begin position="157"/>
        <end position="206"/>
    </location>
</feature>
<dbReference type="InterPro" id="IPR054414">
    <property type="entry name" value="Ccdc124/Oxs1_C"/>
</dbReference>
<dbReference type="Proteomes" id="UP001168821">
    <property type="component" value="Unassembled WGS sequence"/>
</dbReference>
<dbReference type="PANTHER" id="PTHR21680:SF0">
    <property type="entry name" value="COILED-COIL DOMAIN-CONTAINING PROTEIN 124"/>
    <property type="match status" value="1"/>
</dbReference>
<feature type="domain" description="HMG box" evidence="6">
    <location>
        <begin position="157"/>
        <end position="206"/>
    </location>
</feature>